<reference evidence="1 2" key="1">
    <citation type="submission" date="2021-01" db="EMBL/GenBank/DDBJ databases">
        <title>Whole genome shotgun sequence of Verrucosispora gifhornensis NBRC 16317.</title>
        <authorList>
            <person name="Komaki H."/>
            <person name="Tamura T."/>
        </authorList>
    </citation>
    <scope>NUCLEOTIDE SEQUENCE [LARGE SCALE GENOMIC DNA]</scope>
    <source>
        <strain evidence="1 2">NBRC 16317</strain>
    </source>
</reference>
<name>A0ABQ4IBK5_9ACTN</name>
<proteinExistence type="predicted"/>
<keyword evidence="2" id="KW-1185">Reference proteome</keyword>
<accession>A0ABQ4IBK5</accession>
<dbReference type="Proteomes" id="UP000647860">
    <property type="component" value="Unassembled WGS sequence"/>
</dbReference>
<organism evidence="1 2">
    <name type="scientific">Micromonospora gifhornensis</name>
    <dbReference type="NCBI Taxonomy" id="84594"/>
    <lineage>
        <taxon>Bacteria</taxon>
        <taxon>Bacillati</taxon>
        <taxon>Actinomycetota</taxon>
        <taxon>Actinomycetes</taxon>
        <taxon>Micromonosporales</taxon>
        <taxon>Micromonosporaceae</taxon>
        <taxon>Micromonospora</taxon>
    </lineage>
</organism>
<gene>
    <name evidence="1" type="ORF">Vgi01_19460</name>
</gene>
<dbReference type="EMBL" id="BOPA01000014">
    <property type="protein sequence ID" value="GIJ15262.1"/>
    <property type="molecule type" value="Genomic_DNA"/>
</dbReference>
<protein>
    <submittedName>
        <fullName evidence="1">Uncharacterized protein</fullName>
    </submittedName>
</protein>
<evidence type="ECO:0000313" key="1">
    <source>
        <dbReference type="EMBL" id="GIJ15262.1"/>
    </source>
</evidence>
<comment type="caution">
    <text evidence="1">The sequence shown here is derived from an EMBL/GenBank/DDBJ whole genome shotgun (WGS) entry which is preliminary data.</text>
</comment>
<evidence type="ECO:0000313" key="2">
    <source>
        <dbReference type="Proteomes" id="UP000647860"/>
    </source>
</evidence>
<sequence>MHPGGRGGGARHAGVSDNDISVGVGFPLGQLARALTTAGTHEDPTTRQRAELRVRRWQQVVDGMAAGTLDIGSRTPVRGLPAWVTPEVAHGGFATGTPAAGGALRPDETDRARRLGLPAERRALFWSWLTDAGLVELGELRDSGRYRVQYAEEAALPVVAWLLRAGERDAAVNLLEEIAPYADRLRFTPGPNDEPAVDPDVVYRQTAGEVRRVLEQRQPNAQIETMREALTVWNPFADELLTLWCETVVDGRVDAVTPDDWLPRAAELLARYRHLAAAHPRCGRHRHRKGSIGVLRTGVERRVAGAQLTPRERGLVQSVVEAMLRKRGRPGSPEHTALREQQAREAALPRHHQLAQLVAARLAALPQDVGIHDVDHVLRPVDADETHQAGVVAGWPAPEPVARVVARATAATLEQLIDRGVIASAEELARLTPRLAAATAASAYPDPALRILMDATYRAFRARRSLLLLNLEHQVRLAELPWVRAVASARTDTSDTRDQARRTLARVASAAVTGFPATVLPNPLVKELSTLSTQAGLPLPWVEELAADIFMGTFSAKFLQAATLAGRRLAGSLYARYYDIDYQAIAAVDDTRRRLIRRTRTSNTFDELCRDRAGATGKRSWFPVAANGTIIEQAQILTTHNLATIVELGIDLPAIDLAKQCLDAVLRLTARLHHNPRPLGTVKNTAYAWRQMVFFLALSTGEEQTAFLSHAAQRLAAQPDHVRTRLAPAVTGLGHIVGGGTFDSDGRAGTGRRLLGWTTGEHWILDPSPEVG</sequence>